<reference evidence="1 2" key="1">
    <citation type="journal article" date="2021" name="Elife">
        <title>Chloroplast acquisition without the gene transfer in kleptoplastic sea slugs, Plakobranchus ocellatus.</title>
        <authorList>
            <person name="Maeda T."/>
            <person name="Takahashi S."/>
            <person name="Yoshida T."/>
            <person name="Shimamura S."/>
            <person name="Takaki Y."/>
            <person name="Nagai Y."/>
            <person name="Toyoda A."/>
            <person name="Suzuki Y."/>
            <person name="Arimoto A."/>
            <person name="Ishii H."/>
            <person name="Satoh N."/>
            <person name="Nishiyama T."/>
            <person name="Hasebe M."/>
            <person name="Maruyama T."/>
            <person name="Minagawa J."/>
            <person name="Obokata J."/>
            <person name="Shigenobu S."/>
        </authorList>
    </citation>
    <scope>NUCLEOTIDE SEQUENCE [LARGE SCALE GENOMIC DNA]</scope>
</reference>
<accession>A0AAV4JFC6</accession>
<evidence type="ECO:0000313" key="1">
    <source>
        <dbReference type="EMBL" id="GFS20739.1"/>
    </source>
</evidence>
<sequence>IFAEKFHVFLETQLGVKEDSDDIKACCKVPYALSDVMRAIESEEAHRKNTTASLRKRFRCCSIL</sequence>
<proteinExistence type="predicted"/>
<dbReference type="EMBL" id="BMAT01010129">
    <property type="protein sequence ID" value="GFS20739.1"/>
    <property type="molecule type" value="Genomic_DNA"/>
</dbReference>
<organism evidence="1 2">
    <name type="scientific">Elysia marginata</name>
    <dbReference type="NCBI Taxonomy" id="1093978"/>
    <lineage>
        <taxon>Eukaryota</taxon>
        <taxon>Metazoa</taxon>
        <taxon>Spiralia</taxon>
        <taxon>Lophotrochozoa</taxon>
        <taxon>Mollusca</taxon>
        <taxon>Gastropoda</taxon>
        <taxon>Heterobranchia</taxon>
        <taxon>Euthyneura</taxon>
        <taxon>Panpulmonata</taxon>
        <taxon>Sacoglossa</taxon>
        <taxon>Placobranchoidea</taxon>
        <taxon>Plakobranchidae</taxon>
        <taxon>Elysia</taxon>
    </lineage>
</organism>
<evidence type="ECO:0000313" key="2">
    <source>
        <dbReference type="Proteomes" id="UP000762676"/>
    </source>
</evidence>
<protein>
    <submittedName>
        <fullName evidence="1">Uncharacterized protein</fullName>
    </submittedName>
</protein>
<keyword evidence="2" id="KW-1185">Reference proteome</keyword>
<dbReference type="AlphaFoldDB" id="A0AAV4JFC6"/>
<comment type="caution">
    <text evidence="1">The sequence shown here is derived from an EMBL/GenBank/DDBJ whole genome shotgun (WGS) entry which is preliminary data.</text>
</comment>
<feature type="non-terminal residue" evidence="1">
    <location>
        <position position="1"/>
    </location>
</feature>
<dbReference type="Proteomes" id="UP000762676">
    <property type="component" value="Unassembled WGS sequence"/>
</dbReference>
<gene>
    <name evidence="1" type="ORF">ElyMa_005064400</name>
</gene>
<name>A0AAV4JFC6_9GAST</name>